<dbReference type="OrthoDB" id="3555633at2759"/>
<protein>
    <submittedName>
        <fullName evidence="3">Putative trans-acting enoyl reductase</fullName>
    </submittedName>
</protein>
<evidence type="ECO:0000256" key="1">
    <source>
        <dbReference type="ARBA" id="ARBA00038048"/>
    </source>
</evidence>
<dbReference type="GO" id="GO:0005811">
    <property type="term" value="C:lipid droplet"/>
    <property type="evidence" value="ECO:0007669"/>
    <property type="project" value="TreeGrafter"/>
</dbReference>
<dbReference type="GO" id="GO:0009247">
    <property type="term" value="P:glycolipid biosynthetic process"/>
    <property type="evidence" value="ECO:0007669"/>
    <property type="project" value="TreeGrafter"/>
</dbReference>
<feature type="domain" description="Saccharopine dehydrogenase NADP binding" evidence="2">
    <location>
        <begin position="9"/>
        <end position="139"/>
    </location>
</feature>
<evidence type="ECO:0000259" key="2">
    <source>
        <dbReference type="Pfam" id="PF03435"/>
    </source>
</evidence>
<dbReference type="Gene3D" id="3.40.50.720">
    <property type="entry name" value="NAD(P)-binding Rossmann-like Domain"/>
    <property type="match status" value="1"/>
</dbReference>
<dbReference type="Proteomes" id="UP000481288">
    <property type="component" value="Unassembled WGS sequence"/>
</dbReference>
<dbReference type="Pfam" id="PF03435">
    <property type="entry name" value="Sacchrp_dh_NADP"/>
    <property type="match status" value="1"/>
</dbReference>
<comment type="similarity">
    <text evidence="1">Belongs to the saccharopine dehydrogenase family.</text>
</comment>
<dbReference type="AlphaFoldDB" id="A0A7D8YIF8"/>
<accession>A0A7D8YIF8</accession>
<evidence type="ECO:0000313" key="3">
    <source>
        <dbReference type="EMBL" id="TVY50710.1"/>
    </source>
</evidence>
<dbReference type="PANTHER" id="PTHR12286:SF5">
    <property type="entry name" value="SACCHAROPINE DEHYDROGENASE-LIKE OXIDOREDUCTASE"/>
    <property type="match status" value="1"/>
</dbReference>
<dbReference type="GO" id="GO:0005739">
    <property type="term" value="C:mitochondrion"/>
    <property type="evidence" value="ECO:0007669"/>
    <property type="project" value="TreeGrafter"/>
</dbReference>
<dbReference type="InterPro" id="IPR051276">
    <property type="entry name" value="Saccharopine_DH-like_oxidrdct"/>
</dbReference>
<proteinExistence type="inferred from homology"/>
<name>A0A7D8YIF8_9HELO</name>
<evidence type="ECO:0000313" key="4">
    <source>
        <dbReference type="Proteomes" id="UP000481288"/>
    </source>
</evidence>
<dbReference type="InterPro" id="IPR036291">
    <property type="entry name" value="NAD(P)-bd_dom_sf"/>
</dbReference>
<comment type="caution">
    <text evidence="3">The sequence shown here is derived from an EMBL/GenBank/DDBJ whole genome shotgun (WGS) entry which is preliminary data.</text>
</comment>
<dbReference type="PANTHER" id="PTHR12286">
    <property type="entry name" value="SACCHAROPINE DEHYDROGENASE-LIKE OXIDOREDUCTASE"/>
    <property type="match status" value="1"/>
</dbReference>
<sequence>MATPRDYDIVLLGATGYTAAICAEYIVKTLPTDLKWAVAGRSRAKLEALVQKLKLINPDRLYPAIETVELESKGLEILAKRSRLILNGIGPYHLYSTPVVEACAKEGTHYVGFSLETPWVEEMIHKYHNIAKGSGSIIIPTTALAPSDIVGFMVAQAIHEQPKSGGTAEVISTAKLEIEGMSAGSLNTVMSLMSSYGTSWIWPGNPWSLTPSTHRHPPPSTPSLLSRIFGYRNIPGLGVVTTSFLAICNESIAHRSASLLPEIYGPHFHHHEFLPAPNFFAAAFIHFLTKLGIILLSLSPFRKLMNSLLPAPGTGPDLAKADVERQHFQAIGTPANPDGKKAKGRFLYEGSLYYCSAAMGVEAAVVILGDEKTPAHGIGGGILTPAMLGMPFVEKVREAGAKIDVELLG</sequence>
<organism evidence="3 4">
    <name type="scientific">Lachnellula cervina</name>
    <dbReference type="NCBI Taxonomy" id="1316786"/>
    <lineage>
        <taxon>Eukaryota</taxon>
        <taxon>Fungi</taxon>
        <taxon>Dikarya</taxon>
        <taxon>Ascomycota</taxon>
        <taxon>Pezizomycotina</taxon>
        <taxon>Leotiomycetes</taxon>
        <taxon>Helotiales</taxon>
        <taxon>Lachnaceae</taxon>
        <taxon>Lachnellula</taxon>
    </lineage>
</organism>
<keyword evidence="4" id="KW-1185">Reference proteome</keyword>
<reference evidence="3 4" key="1">
    <citation type="submission" date="2018-05" db="EMBL/GenBank/DDBJ databases">
        <title>Whole genome sequencing for identification of molecular markers to develop diagnostic detection tools for the regulated plant pathogen Lachnellula willkommii.</title>
        <authorList>
            <person name="Giroux E."/>
            <person name="Bilodeau G."/>
        </authorList>
    </citation>
    <scope>NUCLEOTIDE SEQUENCE [LARGE SCALE GENOMIC DNA]</scope>
    <source>
        <strain evidence="3 4">CBS 625.97</strain>
    </source>
</reference>
<dbReference type="SUPFAM" id="SSF51735">
    <property type="entry name" value="NAD(P)-binding Rossmann-fold domains"/>
    <property type="match status" value="1"/>
</dbReference>
<dbReference type="EMBL" id="QGMG01001027">
    <property type="protein sequence ID" value="TVY50710.1"/>
    <property type="molecule type" value="Genomic_DNA"/>
</dbReference>
<gene>
    <name evidence="3" type="ORF">LCER1_G006985</name>
</gene>
<dbReference type="GO" id="GO:0005886">
    <property type="term" value="C:plasma membrane"/>
    <property type="evidence" value="ECO:0007669"/>
    <property type="project" value="TreeGrafter"/>
</dbReference>
<dbReference type="InterPro" id="IPR005097">
    <property type="entry name" value="Sacchrp_dh_NADP-bd"/>
</dbReference>